<feature type="chain" id="PRO_5026302873" evidence="2">
    <location>
        <begin position="22"/>
        <end position="1004"/>
    </location>
</feature>
<dbReference type="Gene3D" id="2.90.20.10">
    <property type="entry name" value="Plasmodium vivax P25 domain"/>
    <property type="match status" value="1"/>
</dbReference>
<dbReference type="AlphaFoldDB" id="A0A6I6JIQ6"/>
<dbReference type="Proteomes" id="UP000428260">
    <property type="component" value="Chromosome"/>
</dbReference>
<accession>A0A6I6JIQ6</accession>
<keyword evidence="4" id="KW-1185">Reference proteome</keyword>
<dbReference type="SUPFAM" id="SSF57184">
    <property type="entry name" value="Growth factor receptor domain"/>
    <property type="match status" value="1"/>
</dbReference>
<feature type="compositionally biased region" description="Low complexity" evidence="1">
    <location>
        <begin position="887"/>
        <end position="901"/>
    </location>
</feature>
<feature type="region of interest" description="Disordered" evidence="1">
    <location>
        <begin position="885"/>
        <end position="917"/>
    </location>
</feature>
<evidence type="ECO:0000256" key="1">
    <source>
        <dbReference type="SAM" id="MobiDB-lite"/>
    </source>
</evidence>
<feature type="signal peptide" evidence="2">
    <location>
        <begin position="1"/>
        <end position="21"/>
    </location>
</feature>
<dbReference type="InterPro" id="IPR009030">
    <property type="entry name" value="Growth_fac_rcpt_cys_sf"/>
</dbReference>
<sequence>MFRNFLIIIVHFILLAQFSSAQITVDQDQLSKALKEEIEDEITSKLTSSVQSAEAWVTKETYFSIILEPLEPFGINPSDPNFINQANDTYQKIQQKVKDDPSLTRSGLLKDEMKGWVKQGLINYASSYIDKESFEIYDQCSGLFSAGKEKIKALLDAAEGISGLAPDNEDYESEVTAILKKYGIKSDYFYLIDDLDKVLSVGYDKLADPISAFSTVASAMSSDDPVYKIEMLLELGESFGGKVPIIGDLITPIFTLGKGVLSAAKGLENVFERNLNQGCINADGGTYASANKNKRTSFIQQFPNAGRVCPLNQKVYNPVYNNTYQSEDYATDLYFYLNNKWIQGKKDKLHSGRDDIFSTIQWLRGNGHSQKATDLEFIVKSFQKEYGWKIYTNEVQKRIDRIQQLFQYSYATINTCDKQKIEQFYMDKIGFSWLTRLLNSNELEYTWNELKYFNIATHDILNSMIKNYYLSKHHDNLNQLDRIIRNLEENVPVNIYGTVNNGNGIPVSGAKLQVGLNSMFYSGDPDHKIITSASGYFSYYILMMLNNNTNMTVSATTPDGNPVSTDIRVEPGLKDNTYRVELNLPYEDQDQDTTSSVSQDSTRTTTTQDSIPPPPGPDTTAIDIDERIKNSDCAGDPYATAVWDAVNEIVVCTCSDYYTWDETQKKCVPDIKLILENSNCSQYPNTQAIWDYASNEAICECKPGYVWNKEGTGCVEGQALQVTNSDCSGYFNSRPVWDDRLQEVICECLPGYVWNKEGTGCIPDWEDALANSDCTSYPNTEPVWDPVAQEVYCDCIAGYQWADDNLHCEKITTEQFQNEDCSLYPNTEAVYDPTSNQYYCECLPGYKWNSSRTGCVPERKKPDIDWNGLLSATIDIISAASGNNPFSGTSTSSGSGTQTQQAVVHQSNCNDKQEAGGDAPEVHNINLGQSFGTFVFDYDTYDIKDQIIVTQGGQTIFNSGCVGADGSIPLNLNGRSSTVTVRVNPNCDGTSGTSWNFTVHCPRN</sequence>
<evidence type="ECO:0000256" key="2">
    <source>
        <dbReference type="SAM" id="SignalP"/>
    </source>
</evidence>
<protein>
    <submittedName>
        <fullName evidence="3">Uncharacterized protein</fullName>
    </submittedName>
</protein>
<keyword evidence="2" id="KW-0732">Signal</keyword>
<feature type="compositionally biased region" description="Low complexity" evidence="1">
    <location>
        <begin position="592"/>
        <end position="610"/>
    </location>
</feature>
<evidence type="ECO:0000313" key="4">
    <source>
        <dbReference type="Proteomes" id="UP000428260"/>
    </source>
</evidence>
<evidence type="ECO:0000313" key="3">
    <source>
        <dbReference type="EMBL" id="QGY42151.1"/>
    </source>
</evidence>
<dbReference type="RefSeq" id="WP_158862024.1">
    <property type="nucleotide sequence ID" value="NZ_CP046401.1"/>
</dbReference>
<name>A0A6I6JIQ6_9BACT</name>
<proteinExistence type="predicted"/>
<dbReference type="KEGG" id="mcos:GM418_00320"/>
<gene>
    <name evidence="3" type="ORF">GM418_00320</name>
</gene>
<organism evidence="3 4">
    <name type="scientific">Maribellus comscasis</name>
    <dbReference type="NCBI Taxonomy" id="2681766"/>
    <lineage>
        <taxon>Bacteria</taxon>
        <taxon>Pseudomonadati</taxon>
        <taxon>Bacteroidota</taxon>
        <taxon>Bacteroidia</taxon>
        <taxon>Marinilabiliales</taxon>
        <taxon>Prolixibacteraceae</taxon>
        <taxon>Maribellus</taxon>
    </lineage>
</organism>
<reference evidence="3 4" key="1">
    <citation type="submission" date="2019-11" db="EMBL/GenBank/DDBJ databases">
        <authorList>
            <person name="Zheng R.K."/>
            <person name="Sun C.M."/>
        </authorList>
    </citation>
    <scope>NUCLEOTIDE SEQUENCE [LARGE SCALE GENOMIC DNA]</scope>
    <source>
        <strain evidence="3 4">WC007</strain>
    </source>
</reference>
<dbReference type="EMBL" id="CP046401">
    <property type="protein sequence ID" value="QGY42151.1"/>
    <property type="molecule type" value="Genomic_DNA"/>
</dbReference>
<feature type="region of interest" description="Disordered" evidence="1">
    <location>
        <begin position="584"/>
        <end position="622"/>
    </location>
</feature>